<evidence type="ECO:0000256" key="6">
    <source>
        <dbReference type="SAM" id="Phobius"/>
    </source>
</evidence>
<feature type="transmembrane region" description="Helical" evidence="6">
    <location>
        <begin position="356"/>
        <end position="378"/>
    </location>
</feature>
<sequence length="801" mass="91661">MRQIILAINALLKFKAYTLINVLGLACSLACVLTVARYIHQENTVNQCFPEYKRICLIKTSTSSGENFLGGYRSGLEKDPAVEQFTVIYQISDMPVLFGEQEIAANAFSVDSTFFKIFPYRVIAGSGRIVRSRDVVITRSFWKKKLGGKNAIGATFKNTKGNKFTIIGVVDDPDTKTSWMPDIFMSDELDEFLFFDPIYAMLMAPDTDIALLNKKYSKEHPRSKWSTYETVRYQYLPLKDLYYDKDHGKENKNYQYGNQSYVRVLMVVAFLVGIIGLLNFINIYTVIMSKRSREFGVKKVFGAGRTDIFLQIYAENILLTGLALLLCWALIEITRFFFFHELYIPTTTDSGFDRKVSAIVLLGLPLLTTVYPFLKYTCSRPVNSIRELASSRFSTRSRMILLCFQYVVTIFIITVSLFFVRQLEYMLCADLGFRSHDVITCRMYVDKLGLYKTTKEEGLDEGKRQYISNALVNKRMSESTLFEHWSRGNDLLFTDFRFDSFALNRAENGFHPALSAHLTTHSMAIYDFQLVEGRLWNDSIDEAFTKNSFKVIINETAKRVYGIKDITKDKLQPEEPHYASSSLPDFYNPPCEIVGVIKDFNVRHLSQSIQPVVIYYHDASIGGIYTVTASYKHENKAKVIDFLRRLYEESTGRTDFEYTLIEDELQKMYREDRQVVNIYTLFAGIAIFISSLGLLSISLFDIRQRYREIGLRKVNGAQAKDIYPLLIKKYLSVMGVATLLSIPLSWIAITLYLQDFAHKAPLTFDLFAVAVAITTAISLLTIIRQISKAANINPASIMKNE</sequence>
<feature type="transmembrane region" description="Helical" evidence="6">
    <location>
        <begin position="678"/>
        <end position="702"/>
    </location>
</feature>
<evidence type="ECO:0000259" key="7">
    <source>
        <dbReference type="Pfam" id="PF02687"/>
    </source>
</evidence>
<keyword evidence="4 6" id="KW-1133">Transmembrane helix</keyword>
<evidence type="ECO:0000256" key="1">
    <source>
        <dbReference type="ARBA" id="ARBA00004651"/>
    </source>
</evidence>
<dbReference type="GO" id="GO:0005886">
    <property type="term" value="C:plasma membrane"/>
    <property type="evidence" value="ECO:0007669"/>
    <property type="project" value="UniProtKB-SubCell"/>
</dbReference>
<feature type="domain" description="ABC3 transporter permease C-terminal" evidence="7">
    <location>
        <begin position="681"/>
        <end position="794"/>
    </location>
</feature>
<gene>
    <name evidence="9" type="ORF">M094_2376</name>
</gene>
<reference evidence="9 10" key="1">
    <citation type="submission" date="2014-04" db="EMBL/GenBank/DDBJ databases">
        <authorList>
            <person name="Sears C."/>
            <person name="Carroll K."/>
            <person name="Sack B.R."/>
            <person name="Qadri F."/>
            <person name="Myers L.L."/>
            <person name="Chung G.-T."/>
            <person name="Escheverria P."/>
            <person name="Fraser C.M."/>
            <person name="Sadzewicz L."/>
            <person name="Shefchek K.A."/>
            <person name="Tallon L."/>
            <person name="Das S.P."/>
            <person name="Daugherty S."/>
            <person name="Mongodin E.F."/>
        </authorList>
    </citation>
    <scope>NUCLEOTIDE SEQUENCE [LARGE SCALE GENOMIC DNA]</scope>
    <source>
        <strain evidence="9 10">3978 T3 ii</strain>
    </source>
</reference>
<dbReference type="Pfam" id="PF02687">
    <property type="entry name" value="FtsX"/>
    <property type="match status" value="2"/>
</dbReference>
<dbReference type="PATRIC" id="fig|1339349.3.peg.3492"/>
<evidence type="ECO:0000313" key="9">
    <source>
        <dbReference type="EMBL" id="KDS48687.1"/>
    </source>
</evidence>
<feature type="domain" description="MacB-like periplasmic core" evidence="8">
    <location>
        <begin position="18"/>
        <end position="189"/>
    </location>
</feature>
<accession>A0A078RY27</accession>
<evidence type="ECO:0000256" key="5">
    <source>
        <dbReference type="ARBA" id="ARBA00023136"/>
    </source>
</evidence>
<dbReference type="GO" id="GO:0022857">
    <property type="term" value="F:transmembrane transporter activity"/>
    <property type="evidence" value="ECO:0007669"/>
    <property type="project" value="TreeGrafter"/>
</dbReference>
<feature type="transmembrane region" description="Helical" evidence="6">
    <location>
        <begin position="20"/>
        <end position="39"/>
    </location>
</feature>
<comment type="subcellular location">
    <subcellularLocation>
        <location evidence="1">Cell membrane</location>
        <topology evidence="1">Multi-pass membrane protein</topology>
    </subcellularLocation>
</comment>
<evidence type="ECO:0000256" key="3">
    <source>
        <dbReference type="ARBA" id="ARBA00022692"/>
    </source>
</evidence>
<evidence type="ECO:0000256" key="4">
    <source>
        <dbReference type="ARBA" id="ARBA00022989"/>
    </source>
</evidence>
<dbReference type="AlphaFoldDB" id="A0A078RY27"/>
<dbReference type="PANTHER" id="PTHR30572">
    <property type="entry name" value="MEMBRANE COMPONENT OF TRANSPORTER-RELATED"/>
    <property type="match status" value="1"/>
</dbReference>
<dbReference type="Pfam" id="PF12704">
    <property type="entry name" value="MacB_PCD"/>
    <property type="match status" value="1"/>
</dbReference>
<dbReference type="EMBL" id="JNHN01000179">
    <property type="protein sequence ID" value="KDS48687.1"/>
    <property type="molecule type" value="Genomic_DNA"/>
</dbReference>
<dbReference type="Proteomes" id="UP000028013">
    <property type="component" value="Unassembled WGS sequence"/>
</dbReference>
<organism evidence="9 10">
    <name type="scientific">Bacteroides uniformis str. 3978 T3 ii</name>
    <dbReference type="NCBI Taxonomy" id="1339349"/>
    <lineage>
        <taxon>Bacteria</taxon>
        <taxon>Pseudomonadati</taxon>
        <taxon>Bacteroidota</taxon>
        <taxon>Bacteroidia</taxon>
        <taxon>Bacteroidales</taxon>
        <taxon>Bacteroidaceae</taxon>
        <taxon>Bacteroides</taxon>
    </lineage>
</organism>
<keyword evidence="3 6" id="KW-0812">Transmembrane</keyword>
<evidence type="ECO:0000313" key="10">
    <source>
        <dbReference type="Proteomes" id="UP000028013"/>
    </source>
</evidence>
<comment type="caution">
    <text evidence="9">The sequence shown here is derived from an EMBL/GenBank/DDBJ whole genome shotgun (WGS) entry which is preliminary data.</text>
</comment>
<name>A0A078RY27_BACUN</name>
<dbReference type="InterPro" id="IPR025857">
    <property type="entry name" value="MacB_PCD"/>
</dbReference>
<keyword evidence="5 6" id="KW-0472">Membrane</keyword>
<dbReference type="RefSeq" id="WP_005837155.1">
    <property type="nucleotide sequence ID" value="NZ_JNHN01000179.1"/>
</dbReference>
<feature type="transmembrane region" description="Helical" evidence="6">
    <location>
        <begin position="399"/>
        <end position="420"/>
    </location>
</feature>
<dbReference type="InterPro" id="IPR003838">
    <property type="entry name" value="ABC3_permease_C"/>
</dbReference>
<keyword evidence="2" id="KW-1003">Cell membrane</keyword>
<feature type="transmembrane region" description="Helical" evidence="6">
    <location>
        <begin position="308"/>
        <end position="331"/>
    </location>
</feature>
<proteinExistence type="predicted"/>
<feature type="domain" description="ABC3 transporter permease C-terminal" evidence="7">
    <location>
        <begin position="266"/>
        <end position="376"/>
    </location>
</feature>
<evidence type="ECO:0000259" key="8">
    <source>
        <dbReference type="Pfam" id="PF12704"/>
    </source>
</evidence>
<feature type="transmembrane region" description="Helical" evidence="6">
    <location>
        <begin position="261"/>
        <end position="287"/>
    </location>
</feature>
<dbReference type="PANTHER" id="PTHR30572:SF18">
    <property type="entry name" value="ABC-TYPE MACROLIDE FAMILY EXPORT SYSTEM PERMEASE COMPONENT 2"/>
    <property type="match status" value="1"/>
</dbReference>
<feature type="transmembrane region" description="Helical" evidence="6">
    <location>
        <begin position="730"/>
        <end position="754"/>
    </location>
</feature>
<dbReference type="PROSITE" id="PS51257">
    <property type="entry name" value="PROKAR_LIPOPROTEIN"/>
    <property type="match status" value="1"/>
</dbReference>
<protein>
    <submittedName>
        <fullName evidence="9">FtsX-like permease family protein</fullName>
    </submittedName>
</protein>
<feature type="transmembrane region" description="Helical" evidence="6">
    <location>
        <begin position="766"/>
        <end position="783"/>
    </location>
</feature>
<dbReference type="InterPro" id="IPR050250">
    <property type="entry name" value="Macrolide_Exporter_MacB"/>
</dbReference>
<evidence type="ECO:0000256" key="2">
    <source>
        <dbReference type="ARBA" id="ARBA00022475"/>
    </source>
</evidence>